<evidence type="ECO:0000259" key="2">
    <source>
        <dbReference type="Pfam" id="PF00144"/>
    </source>
</evidence>
<reference evidence="3 4" key="1">
    <citation type="submission" date="2016-09" db="EMBL/GenBank/DDBJ databases">
        <title>Complete genome of Desulfosporosinus sp. OL.</title>
        <authorList>
            <person name="Mardanov A."/>
            <person name="Beletsky A."/>
            <person name="Panova A."/>
            <person name="Karnachuk O."/>
            <person name="Ravin N."/>
        </authorList>
    </citation>
    <scope>NUCLEOTIDE SEQUENCE [LARGE SCALE GENOMIC DNA]</scope>
    <source>
        <strain evidence="3 4">OL</strain>
    </source>
</reference>
<keyword evidence="4" id="KW-1185">Reference proteome</keyword>
<dbReference type="PANTHER" id="PTHR43283:SF3">
    <property type="entry name" value="BETA-LACTAMASE FAMILY PROTEIN (AFU_ORTHOLOGUE AFUA_5G07500)"/>
    <property type="match status" value="1"/>
</dbReference>
<name>A0A1Q8QHX9_9FIRM</name>
<dbReference type="EMBL" id="MLBF01000066">
    <property type="protein sequence ID" value="OLN26947.1"/>
    <property type="molecule type" value="Genomic_DNA"/>
</dbReference>
<feature type="signal peptide" evidence="1">
    <location>
        <begin position="1"/>
        <end position="32"/>
    </location>
</feature>
<dbReference type="PROSITE" id="PS51257">
    <property type="entry name" value="PROKAR_LIPOPROTEIN"/>
    <property type="match status" value="1"/>
</dbReference>
<feature type="chain" id="PRO_5039575291" description="Beta-lactamase-related domain-containing protein" evidence="1">
    <location>
        <begin position="33"/>
        <end position="409"/>
    </location>
</feature>
<protein>
    <recommendedName>
        <fullName evidence="2">Beta-lactamase-related domain-containing protein</fullName>
    </recommendedName>
</protein>
<keyword evidence="1" id="KW-0732">Signal</keyword>
<dbReference type="InterPro" id="IPR012338">
    <property type="entry name" value="Beta-lactam/transpept-like"/>
</dbReference>
<evidence type="ECO:0000313" key="3">
    <source>
        <dbReference type="EMBL" id="OLN26947.1"/>
    </source>
</evidence>
<accession>A0A1Q8QHX9</accession>
<dbReference type="InterPro" id="IPR050789">
    <property type="entry name" value="Diverse_Enzym_Activities"/>
</dbReference>
<dbReference type="PANTHER" id="PTHR43283">
    <property type="entry name" value="BETA-LACTAMASE-RELATED"/>
    <property type="match status" value="1"/>
</dbReference>
<dbReference type="OrthoDB" id="9797709at2"/>
<dbReference type="RefSeq" id="WP_075367053.1">
    <property type="nucleotide sequence ID" value="NZ_MLBF01000066.1"/>
</dbReference>
<dbReference type="AlphaFoldDB" id="A0A1Q8QHX9"/>
<dbReference type="STRING" id="1888891.DSOL_4766"/>
<evidence type="ECO:0000256" key="1">
    <source>
        <dbReference type="SAM" id="SignalP"/>
    </source>
</evidence>
<organism evidence="3 4">
    <name type="scientific">Desulfosporosinus metallidurans</name>
    <dbReference type="NCBI Taxonomy" id="1888891"/>
    <lineage>
        <taxon>Bacteria</taxon>
        <taxon>Bacillati</taxon>
        <taxon>Bacillota</taxon>
        <taxon>Clostridia</taxon>
        <taxon>Eubacteriales</taxon>
        <taxon>Desulfitobacteriaceae</taxon>
        <taxon>Desulfosporosinus</taxon>
    </lineage>
</organism>
<dbReference type="InterPro" id="IPR001466">
    <property type="entry name" value="Beta-lactam-related"/>
</dbReference>
<comment type="caution">
    <text evidence="3">The sequence shown here is derived from an EMBL/GenBank/DDBJ whole genome shotgun (WGS) entry which is preliminary data.</text>
</comment>
<evidence type="ECO:0000313" key="4">
    <source>
        <dbReference type="Proteomes" id="UP000186102"/>
    </source>
</evidence>
<dbReference type="Proteomes" id="UP000186102">
    <property type="component" value="Unassembled WGS sequence"/>
</dbReference>
<dbReference type="SUPFAM" id="SSF56601">
    <property type="entry name" value="beta-lactamase/transpeptidase-like"/>
    <property type="match status" value="1"/>
</dbReference>
<gene>
    <name evidence="3" type="ORF">DSOL_4766</name>
</gene>
<proteinExistence type="predicted"/>
<feature type="domain" description="Beta-lactamase-related" evidence="2">
    <location>
        <begin position="55"/>
        <end position="380"/>
    </location>
</feature>
<sequence length="409" mass="45080">MKKLFRIKKSAIFILFFVILLSLIGCSSLNVAADKNQTTAVSATVQSGGYDFSKLDQLMQRHAAESDLEGFTILLKKDGKVIFEKAYGNYSLDQMQPIASGTKWLSTSVIMTLVDDGLLSLDDPVSKYLPQFTGVTGKATIRMLLSHTSGLPDLRYNLTPVLLKKVMENSSSLAESVNIIAELANKSGEINPVKEPGTVFGYGEHSMQVAARIAEVVSGKPWKELFQEKIAGPLGMTNTNYNLSYVNWYISGLPSTYGKPTKTPLIASGAWSNMQDYDKFLTMILNKGKYNGKQVLSADSVSEMLKNQYDKTEIIYSPYGQYESINPGVSQTRYGLGNWHEVMDPKTGQALVASCQGAFGFSPWVDFRNNVTGVFLTKSTLKEVYPFYTEIRKVVDAIVSSQPASTTKN</sequence>
<dbReference type="Gene3D" id="3.40.710.10">
    <property type="entry name" value="DD-peptidase/beta-lactamase superfamily"/>
    <property type="match status" value="1"/>
</dbReference>
<dbReference type="Pfam" id="PF00144">
    <property type="entry name" value="Beta-lactamase"/>
    <property type="match status" value="1"/>
</dbReference>